<comment type="caution">
    <text evidence="2">The sequence shown here is derived from an EMBL/GenBank/DDBJ whole genome shotgun (WGS) entry which is preliminary data.</text>
</comment>
<keyword evidence="3" id="KW-1185">Reference proteome</keyword>
<proteinExistence type="predicted"/>
<protein>
    <recommendedName>
        <fullName evidence="1">Peptidase A2 domain-containing protein</fullName>
    </recommendedName>
</protein>
<evidence type="ECO:0000313" key="3">
    <source>
        <dbReference type="Proteomes" id="UP000011626"/>
    </source>
</evidence>
<dbReference type="eggNOG" id="arCOG09139">
    <property type="taxonomic scope" value="Archaea"/>
</dbReference>
<dbReference type="OrthoDB" id="221385at2157"/>
<dbReference type="RefSeq" id="WP_006883402.1">
    <property type="nucleotide sequence ID" value="NZ_AOIU01000018.1"/>
</dbReference>
<sequence length="205" mass="22379">MNNTALMSAIIGGQDISDPERATRAAAEAAGLELSRVDGDGDDPKLRANSRNVLVVLLTGNDDYRPTQTVNFDTALHASNWNDPDSHHERLDGGLELLRQLAVRFDADYVPLFDEMRWAEVIPSGTPLAEHVDSHPELAIYSESLLADLGGVDSYFDDDPWRVVDAGADKTLVVATDEPWGEACWTDNSFDDLRIIGNGGQRTDG</sequence>
<organism evidence="2 3">
    <name type="scientific">Halosimplex carlsbadense 2-9-1</name>
    <dbReference type="NCBI Taxonomy" id="797114"/>
    <lineage>
        <taxon>Archaea</taxon>
        <taxon>Methanobacteriati</taxon>
        <taxon>Methanobacteriota</taxon>
        <taxon>Stenosarchaea group</taxon>
        <taxon>Halobacteria</taxon>
        <taxon>Halobacteriales</taxon>
        <taxon>Haloarculaceae</taxon>
        <taxon>Halosimplex</taxon>
    </lineage>
</organism>
<evidence type="ECO:0000259" key="1">
    <source>
        <dbReference type="PROSITE" id="PS50175"/>
    </source>
</evidence>
<dbReference type="Proteomes" id="UP000011626">
    <property type="component" value="Unassembled WGS sequence"/>
</dbReference>
<gene>
    <name evidence="2" type="ORF">C475_08631</name>
</gene>
<dbReference type="AlphaFoldDB" id="M0CX30"/>
<dbReference type="EMBL" id="AOIU01000018">
    <property type="protein sequence ID" value="ELZ26987.1"/>
    <property type="molecule type" value="Genomic_DNA"/>
</dbReference>
<name>M0CX30_9EURY</name>
<dbReference type="GO" id="GO:0004190">
    <property type="term" value="F:aspartic-type endopeptidase activity"/>
    <property type="evidence" value="ECO:0007669"/>
    <property type="project" value="InterPro"/>
</dbReference>
<reference evidence="2 3" key="1">
    <citation type="journal article" date="2014" name="PLoS Genet.">
        <title>Phylogenetically driven sequencing of extremely halophilic archaea reveals strategies for static and dynamic osmo-response.</title>
        <authorList>
            <person name="Becker E.A."/>
            <person name="Seitzer P.M."/>
            <person name="Tritt A."/>
            <person name="Larsen D."/>
            <person name="Krusor M."/>
            <person name="Yao A.I."/>
            <person name="Wu D."/>
            <person name="Madern D."/>
            <person name="Eisen J.A."/>
            <person name="Darling A.E."/>
            <person name="Facciotti M.T."/>
        </authorList>
    </citation>
    <scope>NUCLEOTIDE SEQUENCE [LARGE SCALE GENOMIC DNA]</scope>
    <source>
        <strain evidence="2 3">2-9-1</strain>
    </source>
</reference>
<accession>M0CX30</accession>
<evidence type="ECO:0000313" key="2">
    <source>
        <dbReference type="EMBL" id="ELZ26987.1"/>
    </source>
</evidence>
<feature type="domain" description="Peptidase A2" evidence="1">
    <location>
        <begin position="163"/>
        <end position="200"/>
    </location>
</feature>
<dbReference type="GO" id="GO:0006508">
    <property type="term" value="P:proteolysis"/>
    <property type="evidence" value="ECO:0007669"/>
    <property type="project" value="InterPro"/>
</dbReference>
<dbReference type="InterPro" id="IPR001995">
    <property type="entry name" value="Peptidase_A2_cat"/>
</dbReference>
<dbReference type="PROSITE" id="PS50175">
    <property type="entry name" value="ASP_PROT_RETROV"/>
    <property type="match status" value="1"/>
</dbReference>